<dbReference type="Proteomes" id="UP000003075">
    <property type="component" value="Unassembled WGS sequence"/>
</dbReference>
<name>D3L8D9_OENOE</name>
<evidence type="ECO:0000313" key="1">
    <source>
        <dbReference type="EMBL" id="EFD88833.1"/>
    </source>
</evidence>
<gene>
    <name evidence="1" type="ORF">AWRIB429_0619</name>
</gene>
<comment type="caution">
    <text evidence="1">The sequence shown here is derived from an EMBL/GenBank/DDBJ whole genome shotgun (WGS) entry which is preliminary data.</text>
</comment>
<organism evidence="1 2">
    <name type="scientific">Oenococcus oeni AWRIB429</name>
    <dbReference type="NCBI Taxonomy" id="655225"/>
    <lineage>
        <taxon>Bacteria</taxon>
        <taxon>Bacillati</taxon>
        <taxon>Bacillota</taxon>
        <taxon>Bacilli</taxon>
        <taxon>Lactobacillales</taxon>
        <taxon>Lactobacillaceae</taxon>
        <taxon>Oenococcus</taxon>
    </lineage>
</organism>
<proteinExistence type="predicted"/>
<sequence>MDLTIEPLESAFSAKNMETKPIAIKAIKTKMIRQSIRESSRQ</sequence>
<reference evidence="1 2" key="1">
    <citation type="journal article" date="2010" name="Appl. Microbiol. Biotechnol.">
        <title>Genotypic diversity in Oenococcus oeni by high-density microarray comparative genome hybridization and whole genome sequencing.</title>
        <authorList>
            <person name="Borneman A.R."/>
            <person name="Bartowsky E.J."/>
            <person name="McCarthy J."/>
            <person name="Chambers P.J."/>
        </authorList>
    </citation>
    <scope>NUCLEOTIDE SEQUENCE [LARGE SCALE GENOMIC DNA]</scope>
    <source>
        <strain evidence="1 2">AWRIB429</strain>
    </source>
</reference>
<dbReference type="AlphaFoldDB" id="D3L8D9"/>
<accession>D3L8D9</accession>
<evidence type="ECO:0000313" key="2">
    <source>
        <dbReference type="Proteomes" id="UP000003075"/>
    </source>
</evidence>
<protein>
    <submittedName>
        <fullName evidence="1">Uncharacterized protein</fullName>
    </submittedName>
</protein>
<dbReference type="EMBL" id="ACSE01000009">
    <property type="protein sequence ID" value="EFD88833.1"/>
    <property type="molecule type" value="Genomic_DNA"/>
</dbReference>